<evidence type="ECO:0000259" key="1">
    <source>
        <dbReference type="PROSITE" id="PS50181"/>
    </source>
</evidence>
<feature type="domain" description="F-box" evidence="1">
    <location>
        <begin position="1"/>
        <end position="46"/>
    </location>
</feature>
<accession>A0A2P6PG51</accession>
<dbReference type="AlphaFoldDB" id="A0A2P6PG51"/>
<dbReference type="EMBL" id="PDCK01000045">
    <property type="protein sequence ID" value="PRQ20914.1"/>
    <property type="molecule type" value="Genomic_DNA"/>
</dbReference>
<organism evidence="2 3">
    <name type="scientific">Rosa chinensis</name>
    <name type="common">China rose</name>
    <dbReference type="NCBI Taxonomy" id="74649"/>
    <lineage>
        <taxon>Eukaryota</taxon>
        <taxon>Viridiplantae</taxon>
        <taxon>Streptophyta</taxon>
        <taxon>Embryophyta</taxon>
        <taxon>Tracheophyta</taxon>
        <taxon>Spermatophyta</taxon>
        <taxon>Magnoliopsida</taxon>
        <taxon>eudicotyledons</taxon>
        <taxon>Gunneridae</taxon>
        <taxon>Pentapetalae</taxon>
        <taxon>rosids</taxon>
        <taxon>fabids</taxon>
        <taxon>Rosales</taxon>
        <taxon>Rosaceae</taxon>
        <taxon>Rosoideae</taxon>
        <taxon>Rosoideae incertae sedis</taxon>
        <taxon>Rosa</taxon>
    </lineage>
</organism>
<dbReference type="InterPro" id="IPR001810">
    <property type="entry name" value="F-box_dom"/>
</dbReference>
<comment type="caution">
    <text evidence="2">The sequence shown here is derived from an EMBL/GenBank/DDBJ whole genome shotgun (WGS) entry which is preliminary data.</text>
</comment>
<reference evidence="2 3" key="1">
    <citation type="journal article" date="2018" name="Nat. Genet.">
        <title>The Rosa genome provides new insights in the design of modern roses.</title>
        <authorList>
            <person name="Bendahmane M."/>
        </authorList>
    </citation>
    <scope>NUCLEOTIDE SEQUENCE [LARGE SCALE GENOMIC DNA]</scope>
    <source>
        <strain evidence="3">cv. Old Blush</strain>
    </source>
</reference>
<gene>
    <name evidence="2" type="ORF">RchiOBHm_Chr7g0233331</name>
</gene>
<dbReference type="Pfam" id="PF00646">
    <property type="entry name" value="F-box"/>
    <property type="match status" value="1"/>
</dbReference>
<name>A0A2P6PG51_ROSCH</name>
<sequence length="126" mass="14677">MSDYLPKEWLTEILVRVPVKSLLRFRCVSKTWDSLISSPAFVTTHLNHAHHKASHGERSNHQFILFRHYSSCDSISEDDHGYRTYITSKEEECFALYKDDESFPHNPTLKLTHITALGSTSRLWAR</sequence>
<dbReference type="PROSITE" id="PS50181">
    <property type="entry name" value="FBOX"/>
    <property type="match status" value="1"/>
</dbReference>
<dbReference type="CDD" id="cd22157">
    <property type="entry name" value="F-box_AtFBW1-like"/>
    <property type="match status" value="1"/>
</dbReference>
<dbReference type="InterPro" id="IPR050796">
    <property type="entry name" value="SCF_F-box_component"/>
</dbReference>
<keyword evidence="3" id="KW-1185">Reference proteome</keyword>
<dbReference type="PANTHER" id="PTHR31672:SF13">
    <property type="entry name" value="F-BOX PROTEIN CPR30-LIKE"/>
    <property type="match status" value="1"/>
</dbReference>
<dbReference type="InterPro" id="IPR036047">
    <property type="entry name" value="F-box-like_dom_sf"/>
</dbReference>
<proteinExistence type="predicted"/>
<dbReference type="PANTHER" id="PTHR31672">
    <property type="entry name" value="BNACNNG10540D PROTEIN"/>
    <property type="match status" value="1"/>
</dbReference>
<dbReference type="Proteomes" id="UP000238479">
    <property type="component" value="Chromosome 7"/>
</dbReference>
<dbReference type="Gene3D" id="1.20.1280.50">
    <property type="match status" value="1"/>
</dbReference>
<dbReference type="SUPFAM" id="SSF81383">
    <property type="entry name" value="F-box domain"/>
    <property type="match status" value="1"/>
</dbReference>
<dbReference type="SMART" id="SM00256">
    <property type="entry name" value="FBOX"/>
    <property type="match status" value="1"/>
</dbReference>
<dbReference type="Gramene" id="PRQ20914">
    <property type="protein sequence ID" value="PRQ20914"/>
    <property type="gene ID" value="RchiOBHm_Chr7g0233331"/>
</dbReference>
<evidence type="ECO:0000313" key="3">
    <source>
        <dbReference type="Proteomes" id="UP000238479"/>
    </source>
</evidence>
<evidence type="ECO:0000313" key="2">
    <source>
        <dbReference type="EMBL" id="PRQ20914.1"/>
    </source>
</evidence>
<protein>
    <submittedName>
        <fullName evidence="2">Putative F-box domain-containing protein</fullName>
    </submittedName>
</protein>